<gene>
    <name evidence="1" type="ORF">CARN1_2419</name>
</gene>
<protein>
    <submittedName>
        <fullName evidence="1">Uncharacterized protein</fullName>
    </submittedName>
</protein>
<evidence type="ECO:0000313" key="1">
    <source>
        <dbReference type="EMBL" id="CBH76554.1"/>
    </source>
</evidence>
<dbReference type="AlphaFoldDB" id="E6PJB2"/>
<dbReference type="EMBL" id="CABL01000020">
    <property type="protein sequence ID" value="CBH76554.1"/>
    <property type="molecule type" value="Genomic_DNA"/>
</dbReference>
<accession>E6PJB2</accession>
<reference evidence="1" key="1">
    <citation type="submission" date="2009-10" db="EMBL/GenBank/DDBJ databases">
        <title>Diversity of trophic interactions inside an arsenic-rich microbial ecosystem.</title>
        <authorList>
            <person name="Bertin P.N."/>
            <person name="Heinrich-Salmeron A."/>
            <person name="Pelletier E."/>
            <person name="Goulhen-Chollet F."/>
            <person name="Arsene-Ploetze F."/>
            <person name="Gallien S."/>
            <person name="Calteau A."/>
            <person name="Vallenet D."/>
            <person name="Casiot C."/>
            <person name="Chane-Woon-Ming B."/>
            <person name="Giloteaux L."/>
            <person name="Barakat M."/>
            <person name="Bonnefoy V."/>
            <person name="Bruneel O."/>
            <person name="Chandler M."/>
            <person name="Cleiss J."/>
            <person name="Duran R."/>
            <person name="Elbaz-Poulichet F."/>
            <person name="Fonknechten N."/>
            <person name="Lauga B."/>
            <person name="Mornico D."/>
            <person name="Ortet P."/>
            <person name="Schaeffer C."/>
            <person name="Siguier P."/>
            <person name="Alexander Thil Smith A."/>
            <person name="Van Dorsselaer A."/>
            <person name="Weissenbach J."/>
            <person name="Medigue C."/>
            <person name="Le Paslier D."/>
        </authorList>
    </citation>
    <scope>NUCLEOTIDE SEQUENCE</scope>
</reference>
<organism evidence="1">
    <name type="scientific">mine drainage metagenome</name>
    <dbReference type="NCBI Taxonomy" id="410659"/>
    <lineage>
        <taxon>unclassified sequences</taxon>
        <taxon>metagenomes</taxon>
        <taxon>ecological metagenomes</taxon>
    </lineage>
</organism>
<proteinExistence type="predicted"/>
<sequence>MWSELEKRYPTIEEYYVALVERLQLNFLDHAHAVEELFPLDPACSPADMRAQSNAVLRELQRRDWVALVRKRKHHCQPPELAAFADPLPAGVERRVERVRWGGLWGRATSPSETIAISELSLTDAHVCFLSPSVRGTSPNFSSDDEGYVQLPTVYYREVLADRYRPEQVTWYHYVTTGGFEANRYDLPFDPWQHVSEFRRAQFVWEPTRRKRFLWIRRERVADYFLRRESWRCDQRYGSVPRAIGEAVLWYEDDTLPIVALPDAHRFKEPSWQTQ</sequence>
<name>E6PJB2_9ZZZZ</name>
<comment type="caution">
    <text evidence="1">The sequence shown here is derived from an EMBL/GenBank/DDBJ whole genome shotgun (WGS) entry which is preliminary data.</text>
</comment>